<name>A0ABR8REE0_9BACI</name>
<gene>
    <name evidence="1" type="ORF">H9650_17505</name>
</gene>
<evidence type="ECO:0000313" key="1">
    <source>
        <dbReference type="EMBL" id="MBD7945907.1"/>
    </source>
</evidence>
<sequence length="48" mass="5733">MFNKVIESIWKSIDTKEKNYEEINKTYYAKDEVLLLSIIQRPTLLEAL</sequence>
<organism evidence="1 2">
    <name type="scientific">Psychrobacillus faecigallinarum</name>
    <dbReference type="NCBI Taxonomy" id="2762235"/>
    <lineage>
        <taxon>Bacteria</taxon>
        <taxon>Bacillati</taxon>
        <taxon>Bacillota</taxon>
        <taxon>Bacilli</taxon>
        <taxon>Bacillales</taxon>
        <taxon>Bacillaceae</taxon>
        <taxon>Psychrobacillus</taxon>
    </lineage>
</organism>
<dbReference type="EMBL" id="JACSQO010000011">
    <property type="protein sequence ID" value="MBD7945907.1"/>
    <property type="molecule type" value="Genomic_DNA"/>
</dbReference>
<protein>
    <submittedName>
        <fullName evidence="1">Uncharacterized protein</fullName>
    </submittedName>
</protein>
<comment type="caution">
    <text evidence="1">The sequence shown here is derived from an EMBL/GenBank/DDBJ whole genome shotgun (WGS) entry which is preliminary data.</text>
</comment>
<accession>A0ABR8REE0</accession>
<evidence type="ECO:0000313" key="2">
    <source>
        <dbReference type="Proteomes" id="UP000640786"/>
    </source>
</evidence>
<proteinExistence type="predicted"/>
<reference evidence="1 2" key="1">
    <citation type="submission" date="2020-08" db="EMBL/GenBank/DDBJ databases">
        <title>A Genomic Blueprint of the Chicken Gut Microbiome.</title>
        <authorList>
            <person name="Gilroy R."/>
            <person name="Ravi A."/>
            <person name="Getino M."/>
            <person name="Pursley I."/>
            <person name="Horton D.L."/>
            <person name="Alikhan N.-F."/>
            <person name="Baker D."/>
            <person name="Gharbi K."/>
            <person name="Hall N."/>
            <person name="Watson M."/>
            <person name="Adriaenssens E.M."/>
            <person name="Foster-Nyarko E."/>
            <person name="Jarju S."/>
            <person name="Secka A."/>
            <person name="Antonio M."/>
            <person name="Oren A."/>
            <person name="Chaudhuri R."/>
            <person name="La Ragione R.M."/>
            <person name="Hildebrand F."/>
            <person name="Pallen M.J."/>
        </authorList>
    </citation>
    <scope>NUCLEOTIDE SEQUENCE [LARGE SCALE GENOMIC DNA]</scope>
    <source>
        <strain evidence="1 2">Sa2BUA9</strain>
    </source>
</reference>
<dbReference type="Proteomes" id="UP000640786">
    <property type="component" value="Unassembled WGS sequence"/>
</dbReference>
<keyword evidence="2" id="KW-1185">Reference proteome</keyword>
<dbReference type="RefSeq" id="WP_154309982.1">
    <property type="nucleotide sequence ID" value="NZ_JACSQO010000011.1"/>
</dbReference>